<dbReference type="AlphaFoldDB" id="A0A517T432"/>
<evidence type="ECO:0000313" key="1">
    <source>
        <dbReference type="EMBL" id="QDT63130.1"/>
    </source>
</evidence>
<keyword evidence="2" id="KW-1185">Reference proteome</keyword>
<organism evidence="1 2">
    <name type="scientific">Calycomorphotria hydatis</name>
    <dbReference type="NCBI Taxonomy" id="2528027"/>
    <lineage>
        <taxon>Bacteria</taxon>
        <taxon>Pseudomonadati</taxon>
        <taxon>Planctomycetota</taxon>
        <taxon>Planctomycetia</taxon>
        <taxon>Planctomycetales</taxon>
        <taxon>Planctomycetaceae</taxon>
        <taxon>Calycomorphotria</taxon>
    </lineage>
</organism>
<gene>
    <name evidence="1" type="ORF">V22_03300</name>
</gene>
<evidence type="ECO:0000313" key="2">
    <source>
        <dbReference type="Proteomes" id="UP000319976"/>
    </source>
</evidence>
<dbReference type="Proteomes" id="UP000319976">
    <property type="component" value="Chromosome"/>
</dbReference>
<proteinExistence type="predicted"/>
<name>A0A517T432_9PLAN</name>
<protein>
    <submittedName>
        <fullName evidence="1">Uncharacterized protein</fullName>
    </submittedName>
</protein>
<reference evidence="1 2" key="1">
    <citation type="submission" date="2019-02" db="EMBL/GenBank/DDBJ databases">
        <title>Deep-cultivation of Planctomycetes and their phenomic and genomic characterization uncovers novel biology.</title>
        <authorList>
            <person name="Wiegand S."/>
            <person name="Jogler M."/>
            <person name="Boedeker C."/>
            <person name="Pinto D."/>
            <person name="Vollmers J."/>
            <person name="Rivas-Marin E."/>
            <person name="Kohn T."/>
            <person name="Peeters S.H."/>
            <person name="Heuer A."/>
            <person name="Rast P."/>
            <person name="Oberbeckmann S."/>
            <person name="Bunk B."/>
            <person name="Jeske O."/>
            <person name="Meyerdierks A."/>
            <person name="Storesund J.E."/>
            <person name="Kallscheuer N."/>
            <person name="Luecker S."/>
            <person name="Lage O.M."/>
            <person name="Pohl T."/>
            <person name="Merkel B.J."/>
            <person name="Hornburger P."/>
            <person name="Mueller R.-W."/>
            <person name="Bruemmer F."/>
            <person name="Labrenz M."/>
            <person name="Spormann A.M."/>
            <person name="Op den Camp H."/>
            <person name="Overmann J."/>
            <person name="Amann R."/>
            <person name="Jetten M.S.M."/>
            <person name="Mascher T."/>
            <person name="Medema M.H."/>
            <person name="Devos D.P."/>
            <person name="Kaster A.-K."/>
            <person name="Ovreas L."/>
            <person name="Rohde M."/>
            <person name="Galperin M.Y."/>
            <person name="Jogler C."/>
        </authorList>
    </citation>
    <scope>NUCLEOTIDE SEQUENCE [LARGE SCALE GENOMIC DNA]</scope>
    <source>
        <strain evidence="1 2">V22</strain>
    </source>
</reference>
<accession>A0A517T432</accession>
<dbReference type="EMBL" id="CP036316">
    <property type="protein sequence ID" value="QDT63130.1"/>
    <property type="molecule type" value="Genomic_DNA"/>
</dbReference>
<dbReference type="KEGG" id="chya:V22_03300"/>
<sequence>MEFEWVSVVGKPANFALFAVSRHIRRPLRETVAVSRFQKSVAIT</sequence>